<dbReference type="HOGENOM" id="CLU_3020479_0_0_1"/>
<protein>
    <submittedName>
        <fullName evidence="1">Uncharacterized protein</fullName>
    </submittedName>
</protein>
<dbReference type="Proteomes" id="UP000006038">
    <property type="component" value="Unassembled WGS sequence"/>
</dbReference>
<name>J3LIA0_ORYBR</name>
<reference evidence="1" key="1">
    <citation type="submission" date="2013-04" db="UniProtKB">
        <authorList>
            <consortium name="EnsemblPlants"/>
        </authorList>
    </citation>
    <scope>IDENTIFICATION</scope>
</reference>
<dbReference type="EnsemblPlants" id="OB02G43670.1">
    <property type="protein sequence ID" value="OB02G43670.1"/>
    <property type="gene ID" value="OB02G43670"/>
</dbReference>
<dbReference type="Gramene" id="OB02G43670.1">
    <property type="protein sequence ID" value="OB02G43670.1"/>
    <property type="gene ID" value="OB02G43670"/>
</dbReference>
<proteinExistence type="predicted"/>
<organism evidence="1">
    <name type="scientific">Oryza brachyantha</name>
    <name type="common">malo sina</name>
    <dbReference type="NCBI Taxonomy" id="4533"/>
    <lineage>
        <taxon>Eukaryota</taxon>
        <taxon>Viridiplantae</taxon>
        <taxon>Streptophyta</taxon>
        <taxon>Embryophyta</taxon>
        <taxon>Tracheophyta</taxon>
        <taxon>Spermatophyta</taxon>
        <taxon>Magnoliopsida</taxon>
        <taxon>Liliopsida</taxon>
        <taxon>Poales</taxon>
        <taxon>Poaceae</taxon>
        <taxon>BOP clade</taxon>
        <taxon>Oryzoideae</taxon>
        <taxon>Oryzeae</taxon>
        <taxon>Oryzinae</taxon>
        <taxon>Oryza</taxon>
    </lineage>
</organism>
<dbReference type="AlphaFoldDB" id="J3LIA0"/>
<accession>J3LIA0</accession>
<evidence type="ECO:0000313" key="1">
    <source>
        <dbReference type="EnsemblPlants" id="OB02G43670.1"/>
    </source>
</evidence>
<keyword evidence="2" id="KW-1185">Reference proteome</keyword>
<evidence type="ECO:0000313" key="2">
    <source>
        <dbReference type="Proteomes" id="UP000006038"/>
    </source>
</evidence>
<sequence length="56" mass="6627">FAQSFERMFGLLTLPIYEMVACKPFTTIALFGHIKTLTVSIWFNKLQQTKWKLLKF</sequence>